<organism evidence="9 10">
    <name type="scientific">Aliikangiella marina</name>
    <dbReference type="NCBI Taxonomy" id="1712262"/>
    <lineage>
        <taxon>Bacteria</taxon>
        <taxon>Pseudomonadati</taxon>
        <taxon>Pseudomonadota</taxon>
        <taxon>Gammaproteobacteria</taxon>
        <taxon>Oceanospirillales</taxon>
        <taxon>Pleioneaceae</taxon>
        <taxon>Aliikangiella</taxon>
    </lineage>
</organism>
<comment type="pathway">
    <text evidence="1 7">Metabolic intermediate biosynthesis; chorismate biosynthesis; chorismate from D-erythrose 4-phosphate and phosphoenolpyruvate: step 6/7.</text>
</comment>
<dbReference type="InterPro" id="IPR013792">
    <property type="entry name" value="RNA3'P_cycl/enolpyr_Trfase_a/b"/>
</dbReference>
<dbReference type="InterPro" id="IPR036968">
    <property type="entry name" value="Enolpyruvate_Tfrase_sf"/>
</dbReference>
<comment type="catalytic activity">
    <reaction evidence="6">
        <text>3-phosphoshikimate + phosphoenolpyruvate = 5-O-(1-carboxyvinyl)-3-phosphoshikimate + phosphate</text>
        <dbReference type="Rhea" id="RHEA:21256"/>
        <dbReference type="ChEBI" id="CHEBI:43474"/>
        <dbReference type="ChEBI" id="CHEBI:57701"/>
        <dbReference type="ChEBI" id="CHEBI:58702"/>
        <dbReference type="ChEBI" id="CHEBI:145989"/>
        <dbReference type="EC" id="2.5.1.19"/>
    </reaction>
    <physiologicalReaction direction="left-to-right" evidence="6">
        <dbReference type="Rhea" id="RHEA:21257"/>
    </physiologicalReaction>
</comment>
<evidence type="ECO:0000259" key="8">
    <source>
        <dbReference type="Pfam" id="PF00275"/>
    </source>
</evidence>
<keyword evidence="7" id="KW-0963">Cytoplasm</keyword>
<reference evidence="9 10" key="1">
    <citation type="submission" date="2019-06" db="EMBL/GenBank/DDBJ databases">
        <title>Draft genome of Aliikangiella marina GYP-15.</title>
        <authorList>
            <person name="Wang G."/>
        </authorList>
    </citation>
    <scope>NUCLEOTIDE SEQUENCE [LARGE SCALE GENOMIC DNA]</scope>
    <source>
        <strain evidence="9 10">GYP-15</strain>
    </source>
</reference>
<dbReference type="CDD" id="cd01556">
    <property type="entry name" value="EPSP_synthase"/>
    <property type="match status" value="1"/>
</dbReference>
<accession>A0A545TIN2</accession>
<evidence type="ECO:0000313" key="9">
    <source>
        <dbReference type="EMBL" id="TQV77067.1"/>
    </source>
</evidence>
<feature type="binding site" evidence="7">
    <location>
        <position position="199"/>
    </location>
    <ligand>
        <name>3-phosphoshikimate</name>
        <dbReference type="ChEBI" id="CHEBI:145989"/>
    </ligand>
</feature>
<keyword evidence="3 7" id="KW-0028">Amino-acid biosynthesis</keyword>
<evidence type="ECO:0000256" key="3">
    <source>
        <dbReference type="ARBA" id="ARBA00022605"/>
    </source>
</evidence>
<feature type="binding site" evidence="7">
    <location>
        <position position="173"/>
    </location>
    <ligand>
        <name>3-phosphoshikimate</name>
        <dbReference type="ChEBI" id="CHEBI:145989"/>
    </ligand>
</feature>
<dbReference type="NCBIfam" id="TIGR01356">
    <property type="entry name" value="aroA"/>
    <property type="match status" value="1"/>
</dbReference>
<comment type="similarity">
    <text evidence="2 7">Belongs to the EPSP synthase family.</text>
</comment>
<feature type="binding site" evidence="7">
    <location>
        <position position="128"/>
    </location>
    <ligand>
        <name>phosphoenolpyruvate</name>
        <dbReference type="ChEBI" id="CHEBI:58702"/>
    </ligand>
</feature>
<protein>
    <recommendedName>
        <fullName evidence="7">3-phosphoshikimate 1-carboxyvinyltransferase</fullName>
        <ecNumber evidence="7">2.5.1.19</ecNumber>
    </recommendedName>
    <alternativeName>
        <fullName evidence="7">5-enolpyruvylshikimate-3-phosphate synthase</fullName>
        <shortName evidence="7">EPSP synthase</shortName>
        <shortName evidence="7">EPSPS</shortName>
    </alternativeName>
</protein>
<feature type="binding site" evidence="7">
    <location>
        <position position="100"/>
    </location>
    <ligand>
        <name>phosphoenolpyruvate</name>
        <dbReference type="ChEBI" id="CHEBI:58702"/>
    </ligand>
</feature>
<dbReference type="Pfam" id="PF00275">
    <property type="entry name" value="EPSP_synthase"/>
    <property type="match status" value="1"/>
</dbReference>
<dbReference type="Proteomes" id="UP000317839">
    <property type="component" value="Unassembled WGS sequence"/>
</dbReference>
<feature type="binding site" evidence="7">
    <location>
        <position position="386"/>
    </location>
    <ligand>
        <name>phosphoenolpyruvate</name>
        <dbReference type="ChEBI" id="CHEBI:58702"/>
    </ligand>
</feature>
<dbReference type="OrthoDB" id="9809920at2"/>
<dbReference type="PANTHER" id="PTHR21090:SF5">
    <property type="entry name" value="PENTAFUNCTIONAL AROM POLYPEPTIDE"/>
    <property type="match status" value="1"/>
</dbReference>
<feature type="binding site" evidence="7">
    <location>
        <position position="345"/>
    </location>
    <ligand>
        <name>phosphoenolpyruvate</name>
        <dbReference type="ChEBI" id="CHEBI:58702"/>
    </ligand>
</feature>
<dbReference type="AlphaFoldDB" id="A0A545TIN2"/>
<feature type="active site" description="Proton acceptor" evidence="7">
    <location>
        <position position="314"/>
    </location>
</feature>
<evidence type="ECO:0000256" key="5">
    <source>
        <dbReference type="ARBA" id="ARBA00023141"/>
    </source>
</evidence>
<comment type="caution">
    <text evidence="9">The sequence shown here is derived from an EMBL/GenBank/DDBJ whole genome shotgun (WGS) entry which is preliminary data.</text>
</comment>
<dbReference type="InterPro" id="IPR001986">
    <property type="entry name" value="Enolpyruvate_Tfrase_dom"/>
</dbReference>
<comment type="caution">
    <text evidence="7">Lacks conserved residue(s) required for the propagation of feature annotation.</text>
</comment>
<feature type="binding site" evidence="7">
    <location>
        <position position="30"/>
    </location>
    <ligand>
        <name>3-phosphoshikimate</name>
        <dbReference type="ChEBI" id="CHEBI:145989"/>
    </ligand>
</feature>
<evidence type="ECO:0000313" key="10">
    <source>
        <dbReference type="Proteomes" id="UP000317839"/>
    </source>
</evidence>
<feature type="binding site" evidence="7">
    <location>
        <position position="35"/>
    </location>
    <ligand>
        <name>3-phosphoshikimate</name>
        <dbReference type="ChEBI" id="CHEBI:145989"/>
    </ligand>
</feature>
<feature type="binding site" evidence="7">
    <location>
        <position position="314"/>
    </location>
    <ligand>
        <name>3-phosphoshikimate</name>
        <dbReference type="ChEBI" id="CHEBI:145989"/>
    </ligand>
</feature>
<comment type="subunit">
    <text evidence="7">Monomer.</text>
</comment>
<dbReference type="GO" id="GO:0009073">
    <property type="term" value="P:aromatic amino acid family biosynthetic process"/>
    <property type="evidence" value="ECO:0007669"/>
    <property type="project" value="UniProtKB-KW"/>
</dbReference>
<evidence type="ECO:0000256" key="6">
    <source>
        <dbReference type="ARBA" id="ARBA00044633"/>
    </source>
</evidence>
<dbReference type="EMBL" id="VIKR01000001">
    <property type="protein sequence ID" value="TQV77067.1"/>
    <property type="molecule type" value="Genomic_DNA"/>
</dbReference>
<gene>
    <name evidence="7 9" type="primary">aroA</name>
    <name evidence="9" type="ORF">FLL45_03690</name>
</gene>
<dbReference type="GO" id="GO:0005737">
    <property type="term" value="C:cytoplasm"/>
    <property type="evidence" value="ECO:0007669"/>
    <property type="project" value="UniProtKB-SubCell"/>
</dbReference>
<dbReference type="UniPathway" id="UPA00053">
    <property type="reaction ID" value="UER00089"/>
</dbReference>
<feature type="binding site" evidence="7">
    <location>
        <position position="341"/>
    </location>
    <ligand>
        <name>3-phosphoshikimate</name>
        <dbReference type="ChEBI" id="CHEBI:145989"/>
    </ligand>
</feature>
<comment type="function">
    <text evidence="7">Catalyzes the transfer of the enolpyruvyl moiety of phosphoenolpyruvate (PEP) to the 5-hydroxyl of shikimate-3-phosphate (S3P) to produce enolpyruvyl shikimate-3-phosphate and inorganic phosphate.</text>
</comment>
<keyword evidence="5 7" id="KW-0057">Aromatic amino acid biosynthesis</keyword>
<keyword evidence="10" id="KW-1185">Reference proteome</keyword>
<dbReference type="PANTHER" id="PTHR21090">
    <property type="entry name" value="AROM/DEHYDROQUINATE SYNTHASE"/>
    <property type="match status" value="1"/>
</dbReference>
<sequence>MSNRQELKSLNLSIKPCGPVKATVTLPGSKYIANRLLPLCALASTTSHIKNVVNNDDIQTAAAGLSQLGYQIQTDGNALKINPRQVTAMKPIDIYTAHSGTFSRFVAAIAALEKVPVNIECSAKMATRPMIELFDALRSLSVEIDTPNGCLPAKIIGPVKGNECRLDASRSSQYLSALLIIAPLLDDGLRINLTGSVVSRAYVDMTIQLMKKMSVNVEEDEQGFYVPPGQKYQGIDFMISPDPVSSSYFMGAAAISGGEILLKNFDKNSLQGEAGFYQVLEKMGCKITFQGDDLLVEGPERLQAISIDMGGMPDAVQTLAVVACFAQGITTITNIEHLAFKESNRIEDTANELRKTGIKVESGKDYLKIEGGIPHGANIETHDDHRMAMSMALLGIKTPDICILDSQVVAKSFPKYWDYLADIGISTFPQTKSLG</sequence>
<feature type="binding site" evidence="7">
    <location>
        <position position="411"/>
    </location>
    <ligand>
        <name>phosphoenolpyruvate</name>
        <dbReference type="ChEBI" id="CHEBI:58702"/>
    </ligand>
</feature>
<evidence type="ECO:0000256" key="1">
    <source>
        <dbReference type="ARBA" id="ARBA00004811"/>
    </source>
</evidence>
<proteinExistence type="inferred from homology"/>
<comment type="subcellular location">
    <subcellularLocation>
        <location evidence="7">Cytoplasm</location>
    </subcellularLocation>
</comment>
<evidence type="ECO:0000256" key="4">
    <source>
        <dbReference type="ARBA" id="ARBA00022679"/>
    </source>
</evidence>
<feature type="domain" description="Enolpyruvate transferase" evidence="8">
    <location>
        <begin position="16"/>
        <end position="420"/>
    </location>
</feature>
<dbReference type="GO" id="GO:0009423">
    <property type="term" value="P:chorismate biosynthetic process"/>
    <property type="evidence" value="ECO:0007669"/>
    <property type="project" value="UniProtKB-UniRule"/>
</dbReference>
<dbReference type="InterPro" id="IPR006264">
    <property type="entry name" value="EPSP_synthase"/>
</dbReference>
<dbReference type="PIRSF" id="PIRSF000505">
    <property type="entry name" value="EPSPS"/>
    <property type="match status" value="1"/>
</dbReference>
<feature type="binding site" evidence="7">
    <location>
        <position position="171"/>
    </location>
    <ligand>
        <name>3-phosphoshikimate</name>
        <dbReference type="ChEBI" id="CHEBI:145989"/>
    </ligand>
</feature>
<dbReference type="HAMAP" id="MF_00210">
    <property type="entry name" value="EPSP_synth"/>
    <property type="match status" value="1"/>
</dbReference>
<dbReference type="EC" id="2.5.1.19" evidence="7"/>
<feature type="binding site" evidence="7">
    <location>
        <position position="30"/>
    </location>
    <ligand>
        <name>phosphoenolpyruvate</name>
        <dbReference type="ChEBI" id="CHEBI:58702"/>
    </ligand>
</feature>
<dbReference type="Gene3D" id="3.65.10.10">
    <property type="entry name" value="Enolpyruvate transferase domain"/>
    <property type="match status" value="2"/>
</dbReference>
<keyword evidence="4 7" id="KW-0808">Transferase</keyword>
<dbReference type="GO" id="GO:0008652">
    <property type="term" value="P:amino acid biosynthetic process"/>
    <property type="evidence" value="ECO:0007669"/>
    <property type="project" value="UniProtKB-KW"/>
</dbReference>
<dbReference type="SUPFAM" id="SSF55205">
    <property type="entry name" value="EPT/RTPC-like"/>
    <property type="match status" value="1"/>
</dbReference>
<feature type="binding site" evidence="7">
    <location>
        <position position="172"/>
    </location>
    <ligand>
        <name>3-phosphoshikimate</name>
        <dbReference type="ChEBI" id="CHEBI:145989"/>
    </ligand>
</feature>
<evidence type="ECO:0000256" key="2">
    <source>
        <dbReference type="ARBA" id="ARBA00009948"/>
    </source>
</evidence>
<evidence type="ECO:0000256" key="7">
    <source>
        <dbReference type="HAMAP-Rule" id="MF_00210"/>
    </source>
</evidence>
<feature type="binding site" evidence="7">
    <location>
        <position position="173"/>
    </location>
    <ligand>
        <name>phosphoenolpyruvate</name>
        <dbReference type="ChEBI" id="CHEBI:58702"/>
    </ligand>
</feature>
<dbReference type="GO" id="GO:0003866">
    <property type="term" value="F:3-phosphoshikimate 1-carboxyvinyltransferase activity"/>
    <property type="evidence" value="ECO:0007669"/>
    <property type="project" value="UniProtKB-UniRule"/>
</dbReference>
<name>A0A545TIN2_9GAMM</name>